<reference evidence="1 2" key="1">
    <citation type="submission" date="2024-02" db="EMBL/GenBank/DDBJ databases">
        <title>A draft genome for the cacao thread blight pathogen Marasmius crinis-equi.</title>
        <authorList>
            <person name="Cohen S.P."/>
            <person name="Baruah I.K."/>
            <person name="Amoako-Attah I."/>
            <person name="Bukari Y."/>
            <person name="Meinhardt L.W."/>
            <person name="Bailey B.A."/>
        </authorList>
    </citation>
    <scope>NUCLEOTIDE SEQUENCE [LARGE SCALE GENOMIC DNA]</scope>
    <source>
        <strain evidence="1 2">GH-76</strain>
    </source>
</reference>
<keyword evidence="2" id="KW-1185">Reference proteome</keyword>
<name>A0ABR3FIL7_9AGAR</name>
<comment type="caution">
    <text evidence="1">The sequence shown here is derived from an EMBL/GenBank/DDBJ whole genome shotgun (WGS) entry which is preliminary data.</text>
</comment>
<dbReference type="EMBL" id="JBAHYK010000333">
    <property type="protein sequence ID" value="KAL0575126.1"/>
    <property type="molecule type" value="Genomic_DNA"/>
</dbReference>
<accession>A0ABR3FIL7</accession>
<evidence type="ECO:0000313" key="1">
    <source>
        <dbReference type="EMBL" id="KAL0575126.1"/>
    </source>
</evidence>
<sequence length="136" mass="16010">MIFKLRPKNSPWEVVGRRSVNPVAAYHEDEEEDLDIMSVRDSDIDRTYVFEVKRSKLHSVARNAILFARQQVLLEISKMGYNDLILEGWKLAVYEREKVHRIEVQYTGRAAHILGKVDQTRRPPFLDEVLHDWAHI</sequence>
<protein>
    <submittedName>
        <fullName evidence="1">Uncharacterized protein</fullName>
    </submittedName>
</protein>
<proteinExistence type="predicted"/>
<dbReference type="Proteomes" id="UP001465976">
    <property type="component" value="Unassembled WGS sequence"/>
</dbReference>
<organism evidence="1 2">
    <name type="scientific">Marasmius crinis-equi</name>
    <dbReference type="NCBI Taxonomy" id="585013"/>
    <lineage>
        <taxon>Eukaryota</taxon>
        <taxon>Fungi</taxon>
        <taxon>Dikarya</taxon>
        <taxon>Basidiomycota</taxon>
        <taxon>Agaricomycotina</taxon>
        <taxon>Agaricomycetes</taxon>
        <taxon>Agaricomycetidae</taxon>
        <taxon>Agaricales</taxon>
        <taxon>Marasmiineae</taxon>
        <taxon>Marasmiaceae</taxon>
        <taxon>Marasmius</taxon>
    </lineage>
</organism>
<evidence type="ECO:0000313" key="2">
    <source>
        <dbReference type="Proteomes" id="UP001465976"/>
    </source>
</evidence>
<gene>
    <name evidence="1" type="ORF">V5O48_006830</name>
</gene>